<gene>
    <name evidence="2" type="ORF">LARSCL_LOCUS13637</name>
</gene>
<evidence type="ECO:0000313" key="2">
    <source>
        <dbReference type="EMBL" id="CAL1285318.1"/>
    </source>
</evidence>
<dbReference type="Proteomes" id="UP001497382">
    <property type="component" value="Unassembled WGS sequence"/>
</dbReference>
<keyword evidence="3" id="KW-1185">Reference proteome</keyword>
<sequence>MPRNRSSKKLLDFKLDVIEEILNCTVVNSLRNRSLNLRSSASESSSKPDSGSSPSSTFIHQKVKIKGRKQTCKRCSKLKRKTAANYYVQSSYMCNTCQICLCVTCFGAYHSENQMEFS</sequence>
<evidence type="ECO:0008006" key="4">
    <source>
        <dbReference type="Google" id="ProtNLM"/>
    </source>
</evidence>
<feature type="region of interest" description="Disordered" evidence="1">
    <location>
        <begin position="37"/>
        <end position="62"/>
    </location>
</feature>
<name>A0AAV2ARB4_9ARAC</name>
<proteinExistence type="predicted"/>
<accession>A0AAV2ARB4</accession>
<organism evidence="2 3">
    <name type="scientific">Larinioides sclopetarius</name>
    <dbReference type="NCBI Taxonomy" id="280406"/>
    <lineage>
        <taxon>Eukaryota</taxon>
        <taxon>Metazoa</taxon>
        <taxon>Ecdysozoa</taxon>
        <taxon>Arthropoda</taxon>
        <taxon>Chelicerata</taxon>
        <taxon>Arachnida</taxon>
        <taxon>Araneae</taxon>
        <taxon>Araneomorphae</taxon>
        <taxon>Entelegynae</taxon>
        <taxon>Araneoidea</taxon>
        <taxon>Araneidae</taxon>
        <taxon>Larinioides</taxon>
    </lineage>
</organism>
<evidence type="ECO:0000256" key="1">
    <source>
        <dbReference type="SAM" id="MobiDB-lite"/>
    </source>
</evidence>
<feature type="compositionally biased region" description="Low complexity" evidence="1">
    <location>
        <begin position="37"/>
        <end position="56"/>
    </location>
</feature>
<comment type="caution">
    <text evidence="2">The sequence shown here is derived from an EMBL/GenBank/DDBJ whole genome shotgun (WGS) entry which is preliminary data.</text>
</comment>
<dbReference type="EMBL" id="CAXIEN010000189">
    <property type="protein sequence ID" value="CAL1285318.1"/>
    <property type="molecule type" value="Genomic_DNA"/>
</dbReference>
<reference evidence="2 3" key="1">
    <citation type="submission" date="2024-04" db="EMBL/GenBank/DDBJ databases">
        <authorList>
            <person name="Rising A."/>
            <person name="Reimegard J."/>
            <person name="Sonavane S."/>
            <person name="Akerstrom W."/>
            <person name="Nylinder S."/>
            <person name="Hedman E."/>
            <person name="Kallberg Y."/>
        </authorList>
    </citation>
    <scope>NUCLEOTIDE SEQUENCE [LARGE SCALE GENOMIC DNA]</scope>
</reference>
<dbReference type="AlphaFoldDB" id="A0AAV2ARB4"/>
<evidence type="ECO:0000313" key="3">
    <source>
        <dbReference type="Proteomes" id="UP001497382"/>
    </source>
</evidence>
<protein>
    <recommendedName>
        <fullName evidence="4">PiggyBac transposable element-derived protein 4 C-terminal zinc-ribbon domain-containing protein</fullName>
    </recommendedName>
</protein>